<dbReference type="InterPro" id="IPR004158">
    <property type="entry name" value="DUF247_pln"/>
</dbReference>
<dbReference type="Proteomes" id="UP001161247">
    <property type="component" value="Chromosome 9"/>
</dbReference>
<gene>
    <name evidence="1" type="ORF">OLC1_LOCUS24027</name>
</gene>
<dbReference type="PANTHER" id="PTHR31549:SF88">
    <property type="entry name" value="DUF4220 DOMAIN-CONTAINING PROTEIN"/>
    <property type="match status" value="1"/>
</dbReference>
<protein>
    <submittedName>
        <fullName evidence="1">OLC1v1019581C1</fullName>
    </submittedName>
</protein>
<reference evidence="1" key="1">
    <citation type="submission" date="2023-03" db="EMBL/GenBank/DDBJ databases">
        <authorList>
            <person name="Julca I."/>
        </authorList>
    </citation>
    <scope>NUCLEOTIDE SEQUENCE</scope>
</reference>
<keyword evidence="2" id="KW-1185">Reference proteome</keyword>
<proteinExistence type="predicted"/>
<dbReference type="Pfam" id="PF03140">
    <property type="entry name" value="DUF247"/>
    <property type="match status" value="1"/>
</dbReference>
<accession>A0AAV1EER3</accession>
<dbReference type="EMBL" id="OX459126">
    <property type="protein sequence ID" value="CAI9118066.1"/>
    <property type="molecule type" value="Genomic_DNA"/>
</dbReference>
<evidence type="ECO:0000313" key="2">
    <source>
        <dbReference type="Proteomes" id="UP001161247"/>
    </source>
</evidence>
<dbReference type="PANTHER" id="PTHR31549">
    <property type="entry name" value="PROTEIN, PUTATIVE (DUF247)-RELATED-RELATED"/>
    <property type="match status" value="1"/>
</dbReference>
<organism evidence="1 2">
    <name type="scientific">Oldenlandia corymbosa var. corymbosa</name>
    <dbReference type="NCBI Taxonomy" id="529605"/>
    <lineage>
        <taxon>Eukaryota</taxon>
        <taxon>Viridiplantae</taxon>
        <taxon>Streptophyta</taxon>
        <taxon>Embryophyta</taxon>
        <taxon>Tracheophyta</taxon>
        <taxon>Spermatophyta</taxon>
        <taxon>Magnoliopsida</taxon>
        <taxon>eudicotyledons</taxon>
        <taxon>Gunneridae</taxon>
        <taxon>Pentapetalae</taxon>
        <taxon>asterids</taxon>
        <taxon>lamiids</taxon>
        <taxon>Gentianales</taxon>
        <taxon>Rubiaceae</taxon>
        <taxon>Rubioideae</taxon>
        <taxon>Spermacoceae</taxon>
        <taxon>Hedyotis-Oldenlandia complex</taxon>
        <taxon>Oldenlandia</taxon>
    </lineage>
</organism>
<name>A0AAV1EER3_OLDCO</name>
<evidence type="ECO:0000313" key="1">
    <source>
        <dbReference type="EMBL" id="CAI9118066.1"/>
    </source>
</evidence>
<dbReference type="AlphaFoldDB" id="A0AAV1EER3"/>
<sequence length="412" mass="46810">MTTLSRPIKCYNPLRFGYEKDNVFKPLWPFGPEGWRKHSEEEGPEFKQKSAVSVLEMVMNMSGFDSRRLVDELRDILPIVKEAYPESGLHNCDDEEVIKSFAADGCVFILVVFSILGVELGFPEQHALLGKGQVREGIEKWLRSIFYVGNQIPLYVVEKLIKSLKHLGDLWEKIKDSQPSGILEKTLFRFMTIDPSQVSKPVDVMECLRSVILGPQSSQLCIWVVGRSDIEGKTIPTKSASALSRCGYVFKPLPDEFGSRAIKCEHQWGKVAVYLPCIEVFSAAWLELMFTSVRNYEFLHHGPIFQLESTHYFNLLSTLIRSLDDVKVLESGGVLGGVDLDSLPRILQPFYKPPPFDPLHLKEIRSYNPRLAVFWNFKGRIITSLVVCNILLTLQLASLQTGYTILGNYKHH</sequence>